<name>A0ACB9FRA1_ARCLA</name>
<protein>
    <submittedName>
        <fullName evidence="1">Uncharacterized protein</fullName>
    </submittedName>
</protein>
<keyword evidence="2" id="KW-1185">Reference proteome</keyword>
<organism evidence="1 2">
    <name type="scientific">Arctium lappa</name>
    <name type="common">Greater burdock</name>
    <name type="synonym">Lappa major</name>
    <dbReference type="NCBI Taxonomy" id="4217"/>
    <lineage>
        <taxon>Eukaryota</taxon>
        <taxon>Viridiplantae</taxon>
        <taxon>Streptophyta</taxon>
        <taxon>Embryophyta</taxon>
        <taxon>Tracheophyta</taxon>
        <taxon>Spermatophyta</taxon>
        <taxon>Magnoliopsida</taxon>
        <taxon>eudicotyledons</taxon>
        <taxon>Gunneridae</taxon>
        <taxon>Pentapetalae</taxon>
        <taxon>asterids</taxon>
        <taxon>campanulids</taxon>
        <taxon>Asterales</taxon>
        <taxon>Asteraceae</taxon>
        <taxon>Carduoideae</taxon>
        <taxon>Cardueae</taxon>
        <taxon>Arctiinae</taxon>
        <taxon>Arctium</taxon>
    </lineage>
</organism>
<reference evidence="1 2" key="2">
    <citation type="journal article" date="2022" name="Mol. Ecol. Resour.">
        <title>The genomes of chicory, endive, great burdock and yacon provide insights into Asteraceae paleo-polyploidization history and plant inulin production.</title>
        <authorList>
            <person name="Fan W."/>
            <person name="Wang S."/>
            <person name="Wang H."/>
            <person name="Wang A."/>
            <person name="Jiang F."/>
            <person name="Liu H."/>
            <person name="Zhao H."/>
            <person name="Xu D."/>
            <person name="Zhang Y."/>
        </authorList>
    </citation>
    <scope>NUCLEOTIDE SEQUENCE [LARGE SCALE GENOMIC DNA]</scope>
    <source>
        <strain evidence="2">cv. Niubang</strain>
    </source>
</reference>
<gene>
    <name evidence="1" type="ORF">L6452_04311</name>
</gene>
<comment type="caution">
    <text evidence="1">The sequence shown here is derived from an EMBL/GenBank/DDBJ whole genome shotgun (WGS) entry which is preliminary data.</text>
</comment>
<accession>A0ACB9FRA1</accession>
<sequence length="591" mass="65966">MVNTRNRSEVQEAEISAADHPLVTEVGDLLGGGPEHIPRRNLEAAEPIIEEVTAETRMMDRMMHEPVGENVIVAGSGGTGPVISPVVTATLGVRRAVQTCTFKAFLGCRPPKFKGSDNPLDCMAWVREMEQAFRSSECGEEQRVIFGSRMLRGIALTWWDVYSASLEPTVLDQLSWSTFKEKLLEEYCNERSLDRIKEEFQNLKKGGMSVRVYNRLFIDKLGFVGRLVPTEKDKINAYIKGLPSDMMSMVLVTKTSTLREAMEEAQLMEDAYSLDRDQSSRQGEKRKWEGSSMPSKKPFYANSSAPRRADPRRDAKWCSKCRSKHFGPCNFVPGMCYKCVKTGHTFRDCPLKGQICFECKEPGHVRAECPKLKVGGFGGKKMEPPRSTGRAFQMSSEEAKTSTDVVSGTFFLNSVPTRVLFDSGASYSFISDLYSQRLAMSKSMLENVVVRLVILELKGKKFPINLLPMQIGGFDVVVGMDWLSKNQAEIVCSKKMIRLPMANGEATIIYGEGRKGDVAIISVIKARKCLAKGCLSFLAYAIDTKLDQRKLEDVRVVREFPDVFPEDLPGLPPDRVVEFRIDLIPGAAPIA</sequence>
<dbReference type="Proteomes" id="UP001055879">
    <property type="component" value="Linkage Group LG01"/>
</dbReference>
<reference evidence="2" key="1">
    <citation type="journal article" date="2022" name="Mol. Ecol. Resour.">
        <title>The genomes of chicory, endive, great burdock and yacon provide insights into Asteraceae palaeo-polyploidization history and plant inulin production.</title>
        <authorList>
            <person name="Fan W."/>
            <person name="Wang S."/>
            <person name="Wang H."/>
            <person name="Wang A."/>
            <person name="Jiang F."/>
            <person name="Liu H."/>
            <person name="Zhao H."/>
            <person name="Xu D."/>
            <person name="Zhang Y."/>
        </authorList>
    </citation>
    <scope>NUCLEOTIDE SEQUENCE [LARGE SCALE GENOMIC DNA]</scope>
    <source>
        <strain evidence="2">cv. Niubang</strain>
    </source>
</reference>
<evidence type="ECO:0000313" key="2">
    <source>
        <dbReference type="Proteomes" id="UP001055879"/>
    </source>
</evidence>
<evidence type="ECO:0000313" key="1">
    <source>
        <dbReference type="EMBL" id="KAI3773112.1"/>
    </source>
</evidence>
<proteinExistence type="predicted"/>
<dbReference type="EMBL" id="CM042047">
    <property type="protein sequence ID" value="KAI3773112.1"/>
    <property type="molecule type" value="Genomic_DNA"/>
</dbReference>